<name>A0A146FRC3_ASPKA</name>
<comment type="caution">
    <text evidence="2">The sequence shown here is derived from an EMBL/GenBank/DDBJ whole genome shotgun (WGS) entry which is preliminary data.</text>
</comment>
<feature type="region of interest" description="Disordered" evidence="1">
    <location>
        <begin position="448"/>
        <end position="477"/>
    </location>
</feature>
<dbReference type="VEuPathDB" id="FungiDB:ASPFODRAFT_56361"/>
<dbReference type="AlphaFoldDB" id="A0A146FRC3"/>
<gene>
    <name evidence="2" type="ORF">RIB2604_02112770</name>
</gene>
<evidence type="ECO:0000313" key="3">
    <source>
        <dbReference type="Proteomes" id="UP000075230"/>
    </source>
</evidence>
<evidence type="ECO:0000313" key="2">
    <source>
        <dbReference type="EMBL" id="GAT27583.1"/>
    </source>
</evidence>
<organism evidence="2 3">
    <name type="scientific">Aspergillus kawachii</name>
    <name type="common">White koji mold</name>
    <name type="synonym">Aspergillus awamori var. kawachi</name>
    <dbReference type="NCBI Taxonomy" id="1069201"/>
    <lineage>
        <taxon>Eukaryota</taxon>
        <taxon>Fungi</taxon>
        <taxon>Dikarya</taxon>
        <taxon>Ascomycota</taxon>
        <taxon>Pezizomycotina</taxon>
        <taxon>Eurotiomycetes</taxon>
        <taxon>Eurotiomycetidae</taxon>
        <taxon>Eurotiales</taxon>
        <taxon>Aspergillaceae</taxon>
        <taxon>Aspergillus</taxon>
        <taxon>Aspergillus subgen. Circumdati</taxon>
    </lineage>
</organism>
<sequence length="477" mass="55056">MSASPFGYFIFLPSEIRLLIWENLVKEGSLAILRTSQAIYHDIADRLYDTFDIHLSTIFEDPWIEIRCKLLRVNWVIGRRDYNKFSNLARVPYDKVKLVVHIYAPDPDDSGQMILLWEKISKLTQMLCTIDDSRNYRDRGNPHYKYWSEPMYEGSYQFGSTPEAVISMVIRLRKYNDVDWIRNGQVNSTFCNNGLGYDFNEVLLPFCRLSRVRGFGIISDTEEMAVAADWAFANYATAFVMTEGFVTFNNAVYSQNPEYGDIVRTFDGIAGLLNHRDDFFSLWVDYRFLQVPGRLHKAIKISQQRFSKRWEGESEIREAASILSLRPRIRVGQLADRISELSYNSWKAGPSTKVMALNMAESESALESWGSEYLMTPGNEKLDLDRFRFRKILPVSALHLQDNGLLPSKSNSWAAAGQRTYSFQGLLSPALRHSAYGSSRCSQCNQLRADRSEGEERATTKQGRKRGKWARYRRRKA</sequence>
<evidence type="ECO:0000256" key="1">
    <source>
        <dbReference type="SAM" id="MobiDB-lite"/>
    </source>
</evidence>
<feature type="compositionally biased region" description="Basic residues" evidence="1">
    <location>
        <begin position="462"/>
        <end position="477"/>
    </location>
</feature>
<protein>
    <submittedName>
        <fullName evidence="2">Similar to An01g01730</fullName>
    </submittedName>
</protein>
<accession>A0A146FRC3</accession>
<reference evidence="2 3" key="1">
    <citation type="journal article" date="2016" name="DNA Res.">
        <title>Genome sequence of Aspergillus luchuensis NBRC 4314.</title>
        <authorList>
            <person name="Yamada O."/>
            <person name="Machida M."/>
            <person name="Hosoyama A."/>
            <person name="Goto M."/>
            <person name="Takahashi T."/>
            <person name="Futagami T."/>
            <person name="Yamagata Y."/>
            <person name="Takeuchi M."/>
            <person name="Kobayashi T."/>
            <person name="Koike H."/>
            <person name="Abe K."/>
            <person name="Asai K."/>
            <person name="Arita M."/>
            <person name="Fujita N."/>
            <person name="Fukuda K."/>
            <person name="Higa K."/>
            <person name="Horikawa H."/>
            <person name="Ishikawa T."/>
            <person name="Jinno K."/>
            <person name="Kato Y."/>
            <person name="Kirimura K."/>
            <person name="Mizutani O."/>
            <person name="Nakasone K."/>
            <person name="Sano M."/>
            <person name="Shiraishi Y."/>
            <person name="Tsukahara M."/>
            <person name="Gomi K."/>
        </authorList>
    </citation>
    <scope>NUCLEOTIDE SEQUENCE [LARGE SCALE GENOMIC DNA]</scope>
    <source>
        <strain evidence="2 3">RIB 2604</strain>
    </source>
</reference>
<dbReference type="Proteomes" id="UP000075230">
    <property type="component" value="Unassembled WGS sequence"/>
</dbReference>
<proteinExistence type="predicted"/>
<feature type="compositionally biased region" description="Basic and acidic residues" evidence="1">
    <location>
        <begin position="448"/>
        <end position="459"/>
    </location>
</feature>
<dbReference type="EMBL" id="BCWF01000021">
    <property type="protein sequence ID" value="GAT27583.1"/>
    <property type="molecule type" value="Genomic_DNA"/>
</dbReference>
<reference evidence="3" key="2">
    <citation type="submission" date="2016-02" db="EMBL/GenBank/DDBJ databases">
        <title>Genome sequencing of Aspergillus luchuensis NBRC 4314.</title>
        <authorList>
            <person name="Yamada O."/>
        </authorList>
    </citation>
    <scope>NUCLEOTIDE SEQUENCE [LARGE SCALE GENOMIC DNA]</scope>
    <source>
        <strain evidence="3">RIB 2604</strain>
    </source>
</reference>